<dbReference type="CDD" id="cd00093">
    <property type="entry name" value="HTH_XRE"/>
    <property type="match status" value="1"/>
</dbReference>
<comment type="caution">
    <text evidence="3">The sequence shown here is derived from an EMBL/GenBank/DDBJ whole genome shotgun (WGS) entry which is preliminary data.</text>
</comment>
<dbReference type="SUPFAM" id="SSF47413">
    <property type="entry name" value="lambda repressor-like DNA-binding domains"/>
    <property type="match status" value="1"/>
</dbReference>
<protein>
    <submittedName>
        <fullName evidence="3">XRE family transcriptional regulator</fullName>
    </submittedName>
</protein>
<dbReference type="InterPro" id="IPR001387">
    <property type="entry name" value="Cro/C1-type_HTH"/>
</dbReference>
<proteinExistence type="predicted"/>
<reference evidence="3 4" key="1">
    <citation type="submission" date="2018-11" db="EMBL/GenBank/DDBJ databases">
        <authorList>
            <person name="Zhou Z."/>
            <person name="Wang G."/>
        </authorList>
    </citation>
    <scope>NUCLEOTIDE SEQUENCE [LARGE SCALE GENOMIC DNA]</scope>
    <source>
        <strain evidence="3 4">KCTC52004</strain>
    </source>
</reference>
<dbReference type="SMART" id="SM00530">
    <property type="entry name" value="HTH_XRE"/>
    <property type="match status" value="1"/>
</dbReference>
<evidence type="ECO:0000259" key="2">
    <source>
        <dbReference type="PROSITE" id="PS50943"/>
    </source>
</evidence>
<dbReference type="PANTHER" id="PTHR46558:SF11">
    <property type="entry name" value="HTH-TYPE TRANSCRIPTIONAL REGULATOR XRE"/>
    <property type="match status" value="1"/>
</dbReference>
<dbReference type="AlphaFoldDB" id="A0A3P1BHY1"/>
<dbReference type="Gene3D" id="1.10.260.40">
    <property type="entry name" value="lambda repressor-like DNA-binding domains"/>
    <property type="match status" value="1"/>
</dbReference>
<evidence type="ECO:0000313" key="3">
    <source>
        <dbReference type="EMBL" id="RRB00669.1"/>
    </source>
</evidence>
<evidence type="ECO:0000256" key="1">
    <source>
        <dbReference type="ARBA" id="ARBA00023125"/>
    </source>
</evidence>
<dbReference type="GO" id="GO:0003677">
    <property type="term" value="F:DNA binding"/>
    <property type="evidence" value="ECO:0007669"/>
    <property type="project" value="UniProtKB-KW"/>
</dbReference>
<name>A0A3P1BHY1_9BACT</name>
<evidence type="ECO:0000313" key="4">
    <source>
        <dbReference type="Proteomes" id="UP000271925"/>
    </source>
</evidence>
<dbReference type="Pfam" id="PF01381">
    <property type="entry name" value="HTH_3"/>
    <property type="match status" value="1"/>
</dbReference>
<gene>
    <name evidence="3" type="ORF">EHT25_20960</name>
</gene>
<dbReference type="RefSeq" id="WP_124877135.1">
    <property type="nucleotide sequence ID" value="NZ_RQJO01000010.1"/>
</dbReference>
<dbReference type="PANTHER" id="PTHR46558">
    <property type="entry name" value="TRACRIPTIONAL REGULATORY PROTEIN-RELATED-RELATED"/>
    <property type="match status" value="1"/>
</dbReference>
<dbReference type="OrthoDB" id="959032at2"/>
<feature type="domain" description="HTH cro/C1-type" evidence="2">
    <location>
        <begin position="9"/>
        <end position="61"/>
    </location>
</feature>
<dbReference type="InterPro" id="IPR010982">
    <property type="entry name" value="Lambda_DNA-bd_dom_sf"/>
</dbReference>
<dbReference type="Proteomes" id="UP000271925">
    <property type="component" value="Unassembled WGS sequence"/>
</dbReference>
<sequence>MKFGTNLCKYRKDKKLSQAEIANQIGTQQSTYNSWESDRTPLPAKYSVKLAHILDVDILDLIPPEYNQLVKKSVVFNDALHTYLIDSQKQITLLQQRQTEQLKIENEQLRNQYS</sequence>
<dbReference type="PROSITE" id="PS50943">
    <property type="entry name" value="HTH_CROC1"/>
    <property type="match status" value="1"/>
</dbReference>
<keyword evidence="4" id="KW-1185">Reference proteome</keyword>
<organism evidence="3 4">
    <name type="scientific">Larkinella rosea</name>
    <dbReference type="NCBI Taxonomy" id="2025312"/>
    <lineage>
        <taxon>Bacteria</taxon>
        <taxon>Pseudomonadati</taxon>
        <taxon>Bacteroidota</taxon>
        <taxon>Cytophagia</taxon>
        <taxon>Cytophagales</taxon>
        <taxon>Spirosomataceae</taxon>
        <taxon>Larkinella</taxon>
    </lineage>
</organism>
<keyword evidence="1" id="KW-0238">DNA-binding</keyword>
<accession>A0A3P1BHY1</accession>
<dbReference type="EMBL" id="RQJO01000010">
    <property type="protein sequence ID" value="RRB00669.1"/>
    <property type="molecule type" value="Genomic_DNA"/>
</dbReference>